<dbReference type="GO" id="GO:0050661">
    <property type="term" value="F:NADP binding"/>
    <property type="evidence" value="ECO:0007669"/>
    <property type="project" value="InterPro"/>
</dbReference>
<dbReference type="EC" id="1.1.1.193" evidence="13"/>
<evidence type="ECO:0000256" key="7">
    <source>
        <dbReference type="ARBA" id="ARBA00022723"/>
    </source>
</evidence>
<dbReference type="PIRSF" id="PIRSF006769">
    <property type="entry name" value="RibD"/>
    <property type="match status" value="1"/>
</dbReference>
<feature type="binding site" evidence="15">
    <location>
        <position position="209"/>
    </location>
    <ligand>
        <name>substrate</name>
    </ligand>
</feature>
<dbReference type="PANTHER" id="PTHR38011">
    <property type="entry name" value="DIHYDROFOLATE REDUCTASE FAMILY PROTEIN (AFU_ORTHOLOGUE AFUA_8G06820)"/>
    <property type="match status" value="1"/>
</dbReference>
<dbReference type="InterPro" id="IPR016192">
    <property type="entry name" value="APOBEC/CMP_deaminase_Zn-bd"/>
</dbReference>
<dbReference type="InterPro" id="IPR024072">
    <property type="entry name" value="DHFR-like_dom_sf"/>
</dbReference>
<reference evidence="18 19" key="1">
    <citation type="journal article" date="2017" name="ISME J.">
        <title>Energy and carbon metabolisms in a deep terrestrial subsurface fluid microbial community.</title>
        <authorList>
            <person name="Momper L."/>
            <person name="Jungbluth S.P."/>
            <person name="Lee M.D."/>
            <person name="Amend J.P."/>
        </authorList>
    </citation>
    <scope>NUCLEOTIDE SEQUENCE [LARGE SCALE GENOMIC DNA]</scope>
    <source>
        <strain evidence="18">SURF_5</strain>
    </source>
</reference>
<dbReference type="FunFam" id="3.40.140.10:FF:000025">
    <property type="entry name" value="Riboflavin biosynthesis protein RibD"/>
    <property type="match status" value="1"/>
</dbReference>
<gene>
    <name evidence="18" type="primary">ribD</name>
    <name evidence="18" type="ORF">C4520_16490</name>
</gene>
<dbReference type="AlphaFoldDB" id="A0A3A4NDQ7"/>
<evidence type="ECO:0000256" key="3">
    <source>
        <dbReference type="ARBA" id="ARBA00004910"/>
    </source>
</evidence>
<evidence type="ECO:0000259" key="17">
    <source>
        <dbReference type="PROSITE" id="PS51747"/>
    </source>
</evidence>
<dbReference type="InterPro" id="IPR002734">
    <property type="entry name" value="RibDG_C"/>
</dbReference>
<evidence type="ECO:0000256" key="12">
    <source>
        <dbReference type="ARBA" id="ARBA00023268"/>
    </source>
</evidence>
<keyword evidence="6 13" id="KW-0686">Riboflavin biosynthesis</keyword>
<sequence length="367" mass="39001">MSSQSQKYMARALELAALGRGFTSPNPLVGAVIVKNGKVIGEGFHRKYGEAHAEVAALQQAVESVRGSTLYVTLEPCCHYGKTPPCTEAVIKAGIAKVVMAMEDPNPLVSCKGKSALEGSGIAVETGVLADEANRLNEWYVKFVRTNTPFFTAKAAMTLDGKIATHTGDSRWVTGEKAREYVHWLRAGADAILVGSRTVKIDDPLLTTRTQSGNGRDALRIVIDGEASISPEARVLKTESSARTMVVVKTTAPRDRKAALEEAGAQLLEVDPIGEKVDLKQVAALLGSQNIANVLIEGGGGLLAAAFEARIVDKVLFFVAPKIFGGKDAPTPVGGAGVAKVADAYRLRNLSTRLIGEDILIEAYVEF</sequence>
<organism evidence="18 19">
    <name type="scientific">Abyssobacteria bacterium (strain SURF_5)</name>
    <dbReference type="NCBI Taxonomy" id="2093360"/>
    <lineage>
        <taxon>Bacteria</taxon>
        <taxon>Pseudomonadati</taxon>
        <taxon>Candidatus Hydrogenedentota</taxon>
        <taxon>Candidatus Abyssobacteria</taxon>
    </lineage>
</organism>
<dbReference type="Pfam" id="PF00383">
    <property type="entry name" value="dCMP_cyt_deam_1"/>
    <property type="match status" value="1"/>
</dbReference>
<evidence type="ECO:0000256" key="6">
    <source>
        <dbReference type="ARBA" id="ARBA00022619"/>
    </source>
</evidence>
<dbReference type="Gene3D" id="3.40.140.10">
    <property type="entry name" value="Cytidine Deaminase, domain 2"/>
    <property type="match status" value="1"/>
</dbReference>
<keyword evidence="10 13" id="KW-0521">NADP</keyword>
<dbReference type="Gene3D" id="3.40.430.10">
    <property type="entry name" value="Dihydrofolate Reductase, subunit A"/>
    <property type="match status" value="1"/>
</dbReference>
<dbReference type="NCBIfam" id="TIGR00326">
    <property type="entry name" value="eubact_ribD"/>
    <property type="match status" value="1"/>
</dbReference>
<keyword evidence="7 13" id="KW-0479">Metal-binding</keyword>
<dbReference type="InterPro" id="IPR016193">
    <property type="entry name" value="Cytidine_deaminase-like"/>
</dbReference>
<keyword evidence="11 13" id="KW-0560">Oxidoreductase</keyword>
<feature type="binding site" evidence="15">
    <location>
        <position position="186"/>
    </location>
    <ligand>
        <name>substrate</name>
    </ligand>
</feature>
<keyword evidence="12" id="KW-0511">Multifunctional enzyme</keyword>
<feature type="binding site" evidence="16">
    <location>
        <position position="52"/>
    </location>
    <ligand>
        <name>Zn(2+)</name>
        <dbReference type="ChEBI" id="CHEBI:29105"/>
        <note>catalytic</note>
    </ligand>
</feature>
<dbReference type="UniPathway" id="UPA00275">
    <property type="reaction ID" value="UER00401"/>
</dbReference>
<comment type="function">
    <text evidence="1 13">Converts 2,5-diamino-6-(ribosylamino)-4(3h)-pyrimidinone 5'-phosphate into 5-amino-6-(ribosylamino)-2,4(1h,3h)-pyrimidinedione 5'-phosphate.</text>
</comment>
<protein>
    <recommendedName>
        <fullName evidence="13">Riboflavin biosynthesis protein RibD</fullName>
    </recommendedName>
    <domain>
        <recommendedName>
            <fullName evidence="13">Diaminohydroxyphosphoribosylaminopyrimidine deaminase</fullName>
            <shortName evidence="13">DRAP deaminase</shortName>
            <ecNumber evidence="13">3.5.4.26</ecNumber>
        </recommendedName>
        <alternativeName>
            <fullName evidence="13">Riboflavin-specific deaminase</fullName>
        </alternativeName>
    </domain>
    <domain>
        <recommendedName>
            <fullName evidence="13">5-amino-6-(5-phosphoribosylamino)uracil reductase</fullName>
            <ecNumber evidence="13">1.1.1.193</ecNumber>
        </recommendedName>
        <alternativeName>
            <fullName evidence="13">HTP reductase</fullName>
        </alternativeName>
    </domain>
</protein>
<feature type="binding site" evidence="15">
    <location>
        <position position="202"/>
    </location>
    <ligand>
        <name>NADP(+)</name>
        <dbReference type="ChEBI" id="CHEBI:58349"/>
    </ligand>
</feature>
<feature type="binding site" evidence="15">
    <location>
        <position position="206"/>
    </location>
    <ligand>
        <name>substrate</name>
    </ligand>
</feature>
<dbReference type="SUPFAM" id="SSF53597">
    <property type="entry name" value="Dihydrofolate reductase-like"/>
    <property type="match status" value="1"/>
</dbReference>
<proteinExistence type="inferred from homology"/>
<evidence type="ECO:0000256" key="13">
    <source>
        <dbReference type="PIRNR" id="PIRNR006769"/>
    </source>
</evidence>
<comment type="similarity">
    <text evidence="4 13">In the N-terminal section; belongs to the cytidine and deoxycytidylate deaminase family.</text>
</comment>
<dbReference type="Pfam" id="PF01872">
    <property type="entry name" value="RibD_C"/>
    <property type="match status" value="1"/>
</dbReference>
<dbReference type="InterPro" id="IPR004794">
    <property type="entry name" value="Eubact_RibD"/>
</dbReference>
<evidence type="ECO:0000313" key="19">
    <source>
        <dbReference type="Proteomes" id="UP000265882"/>
    </source>
</evidence>
<evidence type="ECO:0000256" key="10">
    <source>
        <dbReference type="ARBA" id="ARBA00022857"/>
    </source>
</evidence>
<comment type="pathway">
    <text evidence="3 13">Cofactor biosynthesis; riboflavin biosynthesis; 5-amino-6-(D-ribitylamino)uracil from GTP: step 3/4.</text>
</comment>
<feature type="binding site" evidence="16">
    <location>
        <position position="86"/>
    </location>
    <ligand>
        <name>Zn(2+)</name>
        <dbReference type="ChEBI" id="CHEBI:29105"/>
        <note>catalytic</note>
    </ligand>
</feature>
<comment type="cofactor">
    <cofactor evidence="13 16">
        <name>Zn(2+)</name>
        <dbReference type="ChEBI" id="CHEBI:29105"/>
    </cofactor>
    <text evidence="13 16">Binds 1 zinc ion.</text>
</comment>
<accession>A0A3A4NDQ7</accession>
<evidence type="ECO:0000313" key="18">
    <source>
        <dbReference type="EMBL" id="RJP17562.1"/>
    </source>
</evidence>
<name>A0A3A4NDQ7_ABYX5</name>
<feature type="binding site" evidence="15">
    <location>
        <position position="170"/>
    </location>
    <ligand>
        <name>substrate</name>
    </ligand>
</feature>
<evidence type="ECO:0000256" key="15">
    <source>
        <dbReference type="PIRSR" id="PIRSR006769-2"/>
    </source>
</evidence>
<evidence type="ECO:0000256" key="9">
    <source>
        <dbReference type="ARBA" id="ARBA00022833"/>
    </source>
</evidence>
<dbReference type="InterPro" id="IPR050765">
    <property type="entry name" value="Riboflavin_Biosynth_HTPR"/>
</dbReference>
<dbReference type="Proteomes" id="UP000265882">
    <property type="component" value="Unassembled WGS sequence"/>
</dbReference>
<dbReference type="NCBIfam" id="TIGR00227">
    <property type="entry name" value="ribD_Cterm"/>
    <property type="match status" value="1"/>
</dbReference>
<dbReference type="GO" id="GO:0008703">
    <property type="term" value="F:5-amino-6-(5-phosphoribosylamino)uracil reductase activity"/>
    <property type="evidence" value="ECO:0007669"/>
    <property type="project" value="UniProtKB-EC"/>
</dbReference>
<dbReference type="GO" id="GO:0008270">
    <property type="term" value="F:zinc ion binding"/>
    <property type="evidence" value="ECO:0007669"/>
    <property type="project" value="InterPro"/>
</dbReference>
<evidence type="ECO:0000256" key="5">
    <source>
        <dbReference type="ARBA" id="ARBA00007417"/>
    </source>
</evidence>
<dbReference type="PROSITE" id="PS51747">
    <property type="entry name" value="CYT_DCMP_DEAMINASES_2"/>
    <property type="match status" value="1"/>
</dbReference>
<keyword evidence="9 13" id="KW-0862">Zinc</keyword>
<evidence type="ECO:0000256" key="4">
    <source>
        <dbReference type="ARBA" id="ARBA00005259"/>
    </source>
</evidence>
<feature type="binding site" evidence="16">
    <location>
        <position position="77"/>
    </location>
    <ligand>
        <name>Zn(2+)</name>
        <dbReference type="ChEBI" id="CHEBI:29105"/>
        <note>catalytic</note>
    </ligand>
</feature>
<feature type="binding site" evidence="15">
    <location>
        <position position="198"/>
    </location>
    <ligand>
        <name>NADP(+)</name>
        <dbReference type="ChEBI" id="CHEBI:58349"/>
    </ligand>
</feature>
<dbReference type="PROSITE" id="PS00903">
    <property type="entry name" value="CYT_DCMP_DEAMINASES_1"/>
    <property type="match status" value="1"/>
</dbReference>
<dbReference type="InterPro" id="IPR002125">
    <property type="entry name" value="CMP_dCMP_dom"/>
</dbReference>
<dbReference type="GO" id="GO:0009231">
    <property type="term" value="P:riboflavin biosynthetic process"/>
    <property type="evidence" value="ECO:0007669"/>
    <property type="project" value="UniProtKB-UniPathway"/>
</dbReference>
<dbReference type="EMBL" id="QZKU01000114">
    <property type="protein sequence ID" value="RJP17562.1"/>
    <property type="molecule type" value="Genomic_DNA"/>
</dbReference>
<dbReference type="InterPro" id="IPR011549">
    <property type="entry name" value="RibD_C"/>
</dbReference>
<comment type="similarity">
    <text evidence="5 13">In the C-terminal section; belongs to the HTP reductase family.</text>
</comment>
<dbReference type="PANTHER" id="PTHR38011:SF7">
    <property type="entry name" value="2,5-DIAMINO-6-RIBOSYLAMINO-4(3H)-PYRIMIDINONE 5'-PHOSPHATE REDUCTASE"/>
    <property type="match status" value="1"/>
</dbReference>
<evidence type="ECO:0000256" key="8">
    <source>
        <dbReference type="ARBA" id="ARBA00022801"/>
    </source>
</evidence>
<evidence type="ECO:0000256" key="14">
    <source>
        <dbReference type="PIRSR" id="PIRSR006769-1"/>
    </source>
</evidence>
<evidence type="ECO:0000256" key="11">
    <source>
        <dbReference type="ARBA" id="ARBA00023002"/>
    </source>
</evidence>
<evidence type="ECO:0000256" key="16">
    <source>
        <dbReference type="PIRSR" id="PIRSR006769-3"/>
    </source>
</evidence>
<comment type="catalytic activity">
    <reaction evidence="13">
        <text>2,5-diamino-6-hydroxy-4-(5-phosphoribosylamino)-pyrimidine + H2O + H(+) = 5-amino-6-(5-phospho-D-ribosylamino)uracil + NH4(+)</text>
        <dbReference type="Rhea" id="RHEA:21868"/>
        <dbReference type="ChEBI" id="CHEBI:15377"/>
        <dbReference type="ChEBI" id="CHEBI:15378"/>
        <dbReference type="ChEBI" id="CHEBI:28938"/>
        <dbReference type="ChEBI" id="CHEBI:58453"/>
        <dbReference type="ChEBI" id="CHEBI:58614"/>
        <dbReference type="EC" id="3.5.4.26"/>
    </reaction>
</comment>
<feature type="domain" description="CMP/dCMP-type deaminase" evidence="17">
    <location>
        <begin position="3"/>
        <end position="124"/>
    </location>
</feature>
<feature type="active site" description="Proton donor" evidence="14">
    <location>
        <position position="54"/>
    </location>
</feature>
<feature type="binding site" evidence="15">
    <location>
        <position position="172"/>
    </location>
    <ligand>
        <name>NADP(+)</name>
        <dbReference type="ChEBI" id="CHEBI:58349"/>
    </ligand>
</feature>
<keyword evidence="8 13" id="KW-0378">Hydrolase</keyword>
<feature type="binding site" evidence="15">
    <location>
        <position position="156"/>
    </location>
    <ligand>
        <name>NADP(+)</name>
        <dbReference type="ChEBI" id="CHEBI:58349"/>
    </ligand>
</feature>
<comment type="catalytic activity">
    <reaction evidence="13">
        <text>5-amino-6-(5-phospho-D-ribitylamino)uracil + NADP(+) = 5-amino-6-(5-phospho-D-ribosylamino)uracil + NADPH + H(+)</text>
        <dbReference type="Rhea" id="RHEA:17845"/>
        <dbReference type="ChEBI" id="CHEBI:15378"/>
        <dbReference type="ChEBI" id="CHEBI:57783"/>
        <dbReference type="ChEBI" id="CHEBI:58349"/>
        <dbReference type="ChEBI" id="CHEBI:58421"/>
        <dbReference type="ChEBI" id="CHEBI:58453"/>
        <dbReference type="EC" id="1.1.1.193"/>
    </reaction>
</comment>
<comment type="caution">
    <text evidence="18">The sequence shown here is derived from an EMBL/GenBank/DDBJ whole genome shotgun (WGS) entry which is preliminary data.</text>
</comment>
<feature type="binding site" evidence="15">
    <location>
        <begin position="299"/>
        <end position="305"/>
    </location>
    <ligand>
        <name>NADP(+)</name>
        <dbReference type="ChEBI" id="CHEBI:58349"/>
    </ligand>
</feature>
<evidence type="ECO:0000256" key="1">
    <source>
        <dbReference type="ARBA" id="ARBA00002151"/>
    </source>
</evidence>
<dbReference type="EC" id="3.5.4.26" evidence="13"/>
<feature type="binding site" evidence="15">
    <location>
        <position position="297"/>
    </location>
    <ligand>
        <name>substrate</name>
    </ligand>
</feature>
<dbReference type="SUPFAM" id="SSF53927">
    <property type="entry name" value="Cytidine deaminase-like"/>
    <property type="match status" value="1"/>
</dbReference>
<evidence type="ECO:0000256" key="2">
    <source>
        <dbReference type="ARBA" id="ARBA00004882"/>
    </source>
</evidence>
<dbReference type="GO" id="GO:0008835">
    <property type="term" value="F:diaminohydroxyphosphoribosylaminopyrimidine deaminase activity"/>
    <property type="evidence" value="ECO:0007669"/>
    <property type="project" value="UniProtKB-EC"/>
</dbReference>
<dbReference type="CDD" id="cd01284">
    <property type="entry name" value="Riboflavin_deaminase-reductase"/>
    <property type="match status" value="1"/>
</dbReference>
<comment type="pathway">
    <text evidence="2 13">Cofactor biosynthesis; riboflavin biosynthesis; 5-amino-6-(D-ribitylamino)uracil from GTP: step 2/4.</text>
</comment>